<evidence type="ECO:0000313" key="1">
    <source>
        <dbReference type="EMBL" id="JAP08815.1"/>
    </source>
</evidence>
<organism evidence="1">
    <name type="scientific">Solanum chacoense</name>
    <name type="common">Chaco potato</name>
    <dbReference type="NCBI Taxonomy" id="4108"/>
    <lineage>
        <taxon>Eukaryota</taxon>
        <taxon>Viridiplantae</taxon>
        <taxon>Streptophyta</taxon>
        <taxon>Embryophyta</taxon>
        <taxon>Tracheophyta</taxon>
        <taxon>Spermatophyta</taxon>
        <taxon>Magnoliopsida</taxon>
        <taxon>eudicotyledons</taxon>
        <taxon>Gunneridae</taxon>
        <taxon>Pentapetalae</taxon>
        <taxon>asterids</taxon>
        <taxon>lamiids</taxon>
        <taxon>Solanales</taxon>
        <taxon>Solanaceae</taxon>
        <taxon>Solanoideae</taxon>
        <taxon>Solaneae</taxon>
        <taxon>Solanum</taxon>
    </lineage>
</organism>
<reference evidence="1" key="1">
    <citation type="submission" date="2015-12" db="EMBL/GenBank/DDBJ databases">
        <title>Gene expression during late stages of embryo sac development: a critical building block for successful pollen-pistil interactions.</title>
        <authorList>
            <person name="Liu Y."/>
            <person name="Joly V."/>
            <person name="Sabar M."/>
            <person name="Matton D.P."/>
        </authorList>
    </citation>
    <scope>NUCLEOTIDE SEQUENCE</scope>
</reference>
<name>A0A0V0GKR8_SOLCH</name>
<protein>
    <submittedName>
        <fullName evidence="1">Putative ovule protein</fullName>
    </submittedName>
</protein>
<proteinExistence type="predicted"/>
<sequence length="100" mass="11703">MIFDFTRSTSMKVLAEANLKFKCLLDCTGFRSITVSLCQTYYTSNLSIHGRGPWSYMVMYCISPIKFRLQLPRLVWFLPSYVVANLVQIQNRNFFRLQSS</sequence>
<dbReference type="AlphaFoldDB" id="A0A0V0GKR8"/>
<dbReference type="EMBL" id="GEDG01036224">
    <property type="protein sequence ID" value="JAP08815.1"/>
    <property type="molecule type" value="Transcribed_RNA"/>
</dbReference>
<accession>A0A0V0GKR8</accession>